<dbReference type="Pfam" id="PF12833">
    <property type="entry name" value="HTH_18"/>
    <property type="match status" value="1"/>
</dbReference>
<evidence type="ECO:0000256" key="8">
    <source>
        <dbReference type="ARBA" id="ARBA00023163"/>
    </source>
</evidence>
<dbReference type="PANTHER" id="PTHR43547:SF2">
    <property type="entry name" value="HYBRID SIGNAL TRANSDUCTION HISTIDINE KINASE C"/>
    <property type="match status" value="1"/>
</dbReference>
<dbReference type="Gene3D" id="2.130.10.10">
    <property type="entry name" value="YVTN repeat-like/Quinoprotein amine dehydrogenase"/>
    <property type="match status" value="2"/>
</dbReference>
<dbReference type="InterPro" id="IPR005467">
    <property type="entry name" value="His_kinase_dom"/>
</dbReference>
<dbReference type="PROSITE" id="PS50110">
    <property type="entry name" value="RESPONSE_REGULATORY"/>
    <property type="match status" value="1"/>
</dbReference>
<feature type="domain" description="Response regulatory" evidence="12">
    <location>
        <begin position="1097"/>
        <end position="1212"/>
    </location>
</feature>
<sequence length="1347" mass="154918">MKTRILKTFLVIVCFFLFTSPLAGIELNFKYYFVENGLSSNTVYAIEQDSRGYIWIGTEDGLNRFDGYNFHSYRNIPRDSTSIVNNYIYSLYEDINRKLWVGTETGISIYDYQSDRFCPFTKRTKENIPLNDKIQNILSDENENIWISSFKQGVFFYNRHTDMLKLYSFDKYVKNKQEPVFTTCVYKDRDNTIWALVNNTIYQLYKLDKKKDEFVPAFPDTNSDLLCQLRGYTLLEDTFGMLWLGTWTNGLFEIDKKTGIKGNYLNTENVDKILHIHSLMEYEPGKLLIGSNDGLTSFSISPVIGNKRESHIKEPVLSNRFVYPIYKDREGGLWIGTYYGGINYASPNRNYFTSYTHDRYENSISGNVVSTFCEDISGNLWIGTDDGGLNFFNTKTENFISYKPDKNRNSLSYHNVHALCIYDDNLWIGTYSGGLNVMDLRTKKFKCYYNNPSDSTSLDANNVYALYKDSRDNLWIGTTTGVSIYEKKSDTFIRMKKLNTLILDILQVGNTIWIATIGDGIHTYNLDTKQWHAYQFDPEDKSSLISNDVICLCLDESGQLWIGTNSGLCRYDAVTQSFIQVSVNFQSNAICSIFSDNGFLWIATTRGLVSFDPKTNQYRIFTKGDGLLSDQFTGKSGIKTSSGRIYLGTATGFNAFYPKQIVINRSIPLIEVTDFQLFNKSVNFYDYLSYGEDSIRQITLPYNKNGFSFEYTALSYFAPEKNEYAFMLEGFDKHWNYVGKVRKAAYTNIPPGEYYFKVKASNNDGIWNDTGLKIKLVITPPFWWNKWSVSFYILLAMAALIAFLTYIRNRDEKRNKDRIEKIRNEQEKEAYDSKINFFTSIAHEIRTPVSLIIGPLEQIIETSDTLPENIKGDLNIIDRNSQRLLNLVNQLLDFRKIERETIQITLSDQNVYEFLLNMYDRFKSYVEHKHIKFLYTYDNKDFRTAIDVENLTKVVSNLLNNASKYTRDYIELTLRSDVEGNKYIICVKDNGDGISENEREKIFKPFYQISGSHKAGTGLGLYLVKTIVDACNGSIDIESEPGKGLSVSITLPMNTISMGQTIEPERESHEEVLKNDLNTSLPNINLKESLHEEDRQTILIVEDNPDMQEFIKKNLVLVYNVLLANDGMEGIKLLEKEEVDLIISDIMMPNMDGIEFCNKVKSSLLWNHIPLIMLTAKTNIASKIEALEIGADAYVEKPFSISFLSVQIRNLLESRRNLLKKFTETPFASLKSIAGNRGDEEFLAKVNDIIEKNIANVDFTIEHLAEELHISSSGLFAKIKNLSGITPNKLLLMVRLKRATELLNENKYRVNEVCYMVGFNNPSYFAKCFQKQYGVLPSDFLEGRNKP</sequence>
<dbReference type="InterPro" id="IPR011006">
    <property type="entry name" value="CheY-like_superfamily"/>
</dbReference>
<evidence type="ECO:0000313" key="13">
    <source>
        <dbReference type="EMBL" id="SBV97945.1"/>
    </source>
</evidence>
<dbReference type="Pfam" id="PF00512">
    <property type="entry name" value="HisKA"/>
    <property type="match status" value="1"/>
</dbReference>
<dbReference type="Gene3D" id="1.10.10.60">
    <property type="entry name" value="Homeodomain-like"/>
    <property type="match status" value="1"/>
</dbReference>
<dbReference type="PANTHER" id="PTHR43547">
    <property type="entry name" value="TWO-COMPONENT HISTIDINE KINASE"/>
    <property type="match status" value="1"/>
</dbReference>
<dbReference type="Pfam" id="PF07495">
    <property type="entry name" value="Y_Y_Y"/>
    <property type="match status" value="1"/>
</dbReference>
<dbReference type="Gene3D" id="1.10.287.130">
    <property type="match status" value="1"/>
</dbReference>
<evidence type="ECO:0000259" key="10">
    <source>
        <dbReference type="PROSITE" id="PS01124"/>
    </source>
</evidence>
<dbReference type="CDD" id="cd00075">
    <property type="entry name" value="HATPase"/>
    <property type="match status" value="1"/>
</dbReference>
<dbReference type="PROSITE" id="PS00041">
    <property type="entry name" value="HTH_ARAC_FAMILY_1"/>
    <property type="match status" value="1"/>
</dbReference>
<organism evidence="13">
    <name type="scientific">uncultured Dysgonomonas sp</name>
    <dbReference type="NCBI Taxonomy" id="206096"/>
    <lineage>
        <taxon>Bacteria</taxon>
        <taxon>Pseudomonadati</taxon>
        <taxon>Bacteroidota</taxon>
        <taxon>Bacteroidia</taxon>
        <taxon>Bacteroidales</taxon>
        <taxon>Dysgonomonadaceae</taxon>
        <taxon>Dysgonomonas</taxon>
        <taxon>environmental samples</taxon>
    </lineage>
</organism>
<dbReference type="FunFam" id="3.30.565.10:FF:000006">
    <property type="entry name" value="Sensor histidine kinase WalK"/>
    <property type="match status" value="1"/>
</dbReference>
<evidence type="ECO:0000256" key="3">
    <source>
        <dbReference type="ARBA" id="ARBA00022553"/>
    </source>
</evidence>
<dbReference type="InterPro" id="IPR003594">
    <property type="entry name" value="HATPase_dom"/>
</dbReference>
<dbReference type="SUPFAM" id="SSF52172">
    <property type="entry name" value="CheY-like"/>
    <property type="match status" value="1"/>
</dbReference>
<feature type="domain" description="Histidine kinase" evidence="11">
    <location>
        <begin position="840"/>
        <end position="1055"/>
    </location>
</feature>
<dbReference type="InterPro" id="IPR018062">
    <property type="entry name" value="HTH_AraC-typ_CS"/>
</dbReference>
<dbReference type="InterPro" id="IPR015943">
    <property type="entry name" value="WD40/YVTN_repeat-like_dom_sf"/>
</dbReference>
<dbReference type="Gene3D" id="2.60.40.10">
    <property type="entry name" value="Immunoglobulins"/>
    <property type="match status" value="1"/>
</dbReference>
<evidence type="ECO:0000259" key="11">
    <source>
        <dbReference type="PROSITE" id="PS50109"/>
    </source>
</evidence>
<comment type="catalytic activity">
    <reaction evidence="1">
        <text>ATP + protein L-histidine = ADP + protein N-phospho-L-histidine.</text>
        <dbReference type="EC" id="2.7.13.3"/>
    </reaction>
</comment>
<dbReference type="SMART" id="SM00342">
    <property type="entry name" value="HTH_ARAC"/>
    <property type="match status" value="1"/>
</dbReference>
<name>A0A212JFB2_9BACT</name>
<protein>
    <recommendedName>
        <fullName evidence="2">histidine kinase</fullName>
        <ecNumber evidence="2">2.7.13.3</ecNumber>
    </recommendedName>
</protein>
<keyword evidence="8" id="KW-0804">Transcription</keyword>
<dbReference type="SUPFAM" id="SSF55874">
    <property type="entry name" value="ATPase domain of HSP90 chaperone/DNA topoisomerase II/histidine kinase"/>
    <property type="match status" value="1"/>
</dbReference>
<dbReference type="InterPro" id="IPR011123">
    <property type="entry name" value="Y_Y_Y"/>
</dbReference>
<dbReference type="InterPro" id="IPR018060">
    <property type="entry name" value="HTH_AraC"/>
</dbReference>
<dbReference type="Pfam" id="PF00072">
    <property type="entry name" value="Response_reg"/>
    <property type="match status" value="1"/>
</dbReference>
<evidence type="ECO:0000259" key="12">
    <source>
        <dbReference type="PROSITE" id="PS50110"/>
    </source>
</evidence>
<dbReference type="SMART" id="SM00388">
    <property type="entry name" value="HisKA"/>
    <property type="match status" value="1"/>
</dbReference>
<dbReference type="Pfam" id="PF02518">
    <property type="entry name" value="HATPase_c"/>
    <property type="match status" value="1"/>
</dbReference>
<evidence type="ECO:0000256" key="7">
    <source>
        <dbReference type="ARBA" id="ARBA00023125"/>
    </source>
</evidence>
<dbReference type="EC" id="2.7.13.3" evidence="2"/>
<feature type="modified residue" description="4-aspartylphosphate" evidence="9">
    <location>
        <position position="1145"/>
    </location>
</feature>
<dbReference type="PROSITE" id="PS50109">
    <property type="entry name" value="HIS_KIN"/>
    <property type="match status" value="1"/>
</dbReference>
<dbReference type="SUPFAM" id="SSF63829">
    <property type="entry name" value="Calcium-dependent phosphotriesterase"/>
    <property type="match status" value="3"/>
</dbReference>
<dbReference type="GO" id="GO:0003700">
    <property type="term" value="F:DNA-binding transcription factor activity"/>
    <property type="evidence" value="ECO:0007669"/>
    <property type="project" value="InterPro"/>
</dbReference>
<dbReference type="SUPFAM" id="SSF46689">
    <property type="entry name" value="Homeodomain-like"/>
    <property type="match status" value="1"/>
</dbReference>
<gene>
    <name evidence="13" type="ORF">KL86DYS1_12042</name>
</gene>
<dbReference type="SUPFAM" id="SSF47384">
    <property type="entry name" value="Homodimeric domain of signal transducing histidine kinase"/>
    <property type="match status" value="1"/>
</dbReference>
<keyword evidence="7" id="KW-0238">DNA-binding</keyword>
<evidence type="ECO:0000256" key="5">
    <source>
        <dbReference type="ARBA" id="ARBA00022777"/>
    </source>
</evidence>
<dbReference type="InterPro" id="IPR011110">
    <property type="entry name" value="Reg_prop"/>
</dbReference>
<dbReference type="InterPro" id="IPR036890">
    <property type="entry name" value="HATPase_C_sf"/>
</dbReference>
<dbReference type="InterPro" id="IPR004358">
    <property type="entry name" value="Sig_transdc_His_kin-like_C"/>
</dbReference>
<dbReference type="InterPro" id="IPR013783">
    <property type="entry name" value="Ig-like_fold"/>
</dbReference>
<dbReference type="CDD" id="cd17574">
    <property type="entry name" value="REC_OmpR"/>
    <property type="match status" value="1"/>
</dbReference>
<dbReference type="EMBL" id="FLUM01000001">
    <property type="protein sequence ID" value="SBV97945.1"/>
    <property type="molecule type" value="Genomic_DNA"/>
</dbReference>
<dbReference type="GO" id="GO:0000155">
    <property type="term" value="F:phosphorelay sensor kinase activity"/>
    <property type="evidence" value="ECO:0007669"/>
    <property type="project" value="InterPro"/>
</dbReference>
<reference evidence="13" key="1">
    <citation type="submission" date="2016-04" db="EMBL/GenBank/DDBJ databases">
        <authorList>
            <person name="Evans L.H."/>
            <person name="Alamgir A."/>
            <person name="Owens N."/>
            <person name="Weber N.D."/>
            <person name="Virtaneva K."/>
            <person name="Barbian K."/>
            <person name="Babar A."/>
            <person name="Rosenke K."/>
        </authorList>
    </citation>
    <scope>NUCLEOTIDE SEQUENCE</scope>
    <source>
        <strain evidence="13">86-1</strain>
    </source>
</reference>
<dbReference type="InterPro" id="IPR003661">
    <property type="entry name" value="HisK_dim/P_dom"/>
</dbReference>
<dbReference type="InterPro" id="IPR036097">
    <property type="entry name" value="HisK_dim/P_sf"/>
</dbReference>
<accession>A0A212JFB2</accession>
<keyword evidence="6" id="KW-0805">Transcription regulation</keyword>
<dbReference type="SMART" id="SM00387">
    <property type="entry name" value="HATPase_c"/>
    <property type="match status" value="1"/>
</dbReference>
<feature type="domain" description="HTH araC/xylS-type" evidence="10">
    <location>
        <begin position="1244"/>
        <end position="1343"/>
    </location>
</feature>
<keyword evidence="5" id="KW-0418">Kinase</keyword>
<evidence type="ECO:0000256" key="2">
    <source>
        <dbReference type="ARBA" id="ARBA00012438"/>
    </source>
</evidence>
<dbReference type="PRINTS" id="PR00344">
    <property type="entry name" value="BCTRLSENSOR"/>
</dbReference>
<keyword evidence="4" id="KW-0808">Transferase</keyword>
<evidence type="ECO:0000256" key="9">
    <source>
        <dbReference type="PROSITE-ProRule" id="PRU00169"/>
    </source>
</evidence>
<dbReference type="Gene3D" id="3.40.50.2300">
    <property type="match status" value="1"/>
</dbReference>
<evidence type="ECO:0000256" key="1">
    <source>
        <dbReference type="ARBA" id="ARBA00000085"/>
    </source>
</evidence>
<dbReference type="FunFam" id="1.10.287.130:FF:000045">
    <property type="entry name" value="Two-component system sensor histidine kinase/response regulator"/>
    <property type="match status" value="1"/>
</dbReference>
<dbReference type="CDD" id="cd00082">
    <property type="entry name" value="HisKA"/>
    <property type="match status" value="1"/>
</dbReference>
<dbReference type="GO" id="GO:0043565">
    <property type="term" value="F:sequence-specific DNA binding"/>
    <property type="evidence" value="ECO:0007669"/>
    <property type="project" value="InterPro"/>
</dbReference>
<dbReference type="Pfam" id="PF07494">
    <property type="entry name" value="Reg_prop"/>
    <property type="match status" value="6"/>
</dbReference>
<dbReference type="Gene3D" id="3.30.565.10">
    <property type="entry name" value="Histidine kinase-like ATPase, C-terminal domain"/>
    <property type="match status" value="1"/>
</dbReference>
<proteinExistence type="predicted"/>
<dbReference type="SMART" id="SM00448">
    <property type="entry name" value="REC"/>
    <property type="match status" value="1"/>
</dbReference>
<keyword evidence="3 9" id="KW-0597">Phosphoprotein</keyword>
<dbReference type="PROSITE" id="PS01124">
    <property type="entry name" value="HTH_ARAC_FAMILY_2"/>
    <property type="match status" value="1"/>
</dbReference>
<evidence type="ECO:0000256" key="4">
    <source>
        <dbReference type="ARBA" id="ARBA00022679"/>
    </source>
</evidence>
<evidence type="ECO:0000256" key="6">
    <source>
        <dbReference type="ARBA" id="ARBA00023015"/>
    </source>
</evidence>
<dbReference type="InterPro" id="IPR009057">
    <property type="entry name" value="Homeodomain-like_sf"/>
</dbReference>
<dbReference type="InterPro" id="IPR001789">
    <property type="entry name" value="Sig_transdc_resp-reg_receiver"/>
</dbReference>